<protein>
    <recommendedName>
        <fullName evidence="3">DUF1761 domain-containing protein</fullName>
    </recommendedName>
</protein>
<evidence type="ECO:0000313" key="2">
    <source>
        <dbReference type="EMBL" id="SUZ67211.1"/>
    </source>
</evidence>
<name>A0A381PJM2_9ZZZZ</name>
<feature type="transmembrane region" description="Helical" evidence="1">
    <location>
        <begin position="79"/>
        <end position="99"/>
    </location>
</feature>
<feature type="transmembrane region" description="Helical" evidence="1">
    <location>
        <begin position="7"/>
        <end position="28"/>
    </location>
</feature>
<feature type="transmembrane region" description="Helical" evidence="1">
    <location>
        <begin position="105"/>
        <end position="127"/>
    </location>
</feature>
<keyword evidence="1" id="KW-0812">Transmembrane</keyword>
<sequence length="128" mass="13610">MEILLAGVNWLAVGVSTIICYMLAGLWYSPKLFGNRWAEGVGIENGTATKQPTSALVMQFAGTLILAWIMALAHTNGAYSSAVLIVIMAACLLMAGNMLANHSAYSTLVEGSFVVVMALIMTACNYML</sequence>
<evidence type="ECO:0008006" key="3">
    <source>
        <dbReference type="Google" id="ProtNLM"/>
    </source>
</evidence>
<dbReference type="Pfam" id="PF08570">
    <property type="entry name" value="DUF1761"/>
    <property type="match status" value="1"/>
</dbReference>
<reference evidence="2" key="1">
    <citation type="submission" date="2018-05" db="EMBL/GenBank/DDBJ databases">
        <authorList>
            <person name="Lanie J.A."/>
            <person name="Ng W.-L."/>
            <person name="Kazmierczak K.M."/>
            <person name="Andrzejewski T.M."/>
            <person name="Davidsen T.M."/>
            <person name="Wayne K.J."/>
            <person name="Tettelin H."/>
            <person name="Glass J.I."/>
            <person name="Rusch D."/>
            <person name="Podicherti R."/>
            <person name="Tsui H.-C.T."/>
            <person name="Winkler M.E."/>
        </authorList>
    </citation>
    <scope>NUCLEOTIDE SEQUENCE</scope>
</reference>
<dbReference type="AlphaFoldDB" id="A0A381PJM2"/>
<keyword evidence="1" id="KW-0472">Membrane</keyword>
<keyword evidence="1" id="KW-1133">Transmembrane helix</keyword>
<accession>A0A381PJM2</accession>
<dbReference type="EMBL" id="UINC01001005">
    <property type="protein sequence ID" value="SUZ67211.1"/>
    <property type="molecule type" value="Genomic_DNA"/>
</dbReference>
<organism evidence="2">
    <name type="scientific">marine metagenome</name>
    <dbReference type="NCBI Taxonomy" id="408172"/>
    <lineage>
        <taxon>unclassified sequences</taxon>
        <taxon>metagenomes</taxon>
        <taxon>ecological metagenomes</taxon>
    </lineage>
</organism>
<proteinExistence type="predicted"/>
<feature type="transmembrane region" description="Helical" evidence="1">
    <location>
        <begin position="54"/>
        <end position="72"/>
    </location>
</feature>
<gene>
    <name evidence="2" type="ORF">METZ01_LOCUS20065</name>
</gene>
<dbReference type="InterPro" id="IPR013879">
    <property type="entry name" value="DUF1761"/>
</dbReference>
<evidence type="ECO:0000256" key="1">
    <source>
        <dbReference type="SAM" id="Phobius"/>
    </source>
</evidence>